<dbReference type="AlphaFoldDB" id="E1QU27"/>
<evidence type="ECO:0000256" key="1">
    <source>
        <dbReference type="ARBA" id="ARBA00022679"/>
    </source>
</evidence>
<dbReference type="KEGG" id="vdi:Vdis_0423"/>
<organism evidence="3 4">
    <name type="scientific">Vulcanisaeta distributa (strain DSM 14429 / JCM 11212 / NBRC 100878 / IC-017)</name>
    <dbReference type="NCBI Taxonomy" id="572478"/>
    <lineage>
        <taxon>Archaea</taxon>
        <taxon>Thermoproteota</taxon>
        <taxon>Thermoprotei</taxon>
        <taxon>Thermoproteales</taxon>
        <taxon>Thermoproteaceae</taxon>
        <taxon>Vulcanisaeta</taxon>
    </lineage>
</organism>
<evidence type="ECO:0000259" key="2">
    <source>
        <dbReference type="Pfam" id="PF00534"/>
    </source>
</evidence>
<proteinExistence type="predicted"/>
<dbReference type="Proteomes" id="UP000006681">
    <property type="component" value="Chromosome"/>
</dbReference>
<dbReference type="Gene3D" id="3.40.50.2000">
    <property type="entry name" value="Glycogen Phosphorylase B"/>
    <property type="match status" value="2"/>
</dbReference>
<dbReference type="CDD" id="cd03801">
    <property type="entry name" value="GT4_PimA-like"/>
    <property type="match status" value="1"/>
</dbReference>
<dbReference type="eggNOG" id="arCOG05497">
    <property type="taxonomic scope" value="Archaea"/>
</dbReference>
<dbReference type="SUPFAM" id="SSF53756">
    <property type="entry name" value="UDP-Glycosyltransferase/glycogen phosphorylase"/>
    <property type="match status" value="1"/>
</dbReference>
<keyword evidence="4" id="KW-1185">Reference proteome</keyword>
<dbReference type="PANTHER" id="PTHR46401">
    <property type="entry name" value="GLYCOSYLTRANSFERASE WBBK-RELATED"/>
    <property type="match status" value="1"/>
</dbReference>
<gene>
    <name evidence="3" type="ordered locus">Vdis_0423</name>
</gene>
<dbReference type="RefSeq" id="WP_013335549.1">
    <property type="nucleotide sequence ID" value="NC_014537.1"/>
</dbReference>
<reference evidence="3 4" key="1">
    <citation type="journal article" date="2010" name="Stand. Genomic Sci.">
        <title>Complete genome sequence of Vulcanisaeta distributa type strain (IC-017).</title>
        <authorList>
            <person name="Mavromatis K."/>
            <person name="Sikorski J."/>
            <person name="Pabst E."/>
            <person name="Teshima H."/>
            <person name="Lapidus A."/>
            <person name="Lucas S."/>
            <person name="Nolan M."/>
            <person name="Glavina Del Rio T."/>
            <person name="Cheng J.F."/>
            <person name="Bruce D."/>
            <person name="Goodwin L."/>
            <person name="Pitluck S."/>
            <person name="Liolios K."/>
            <person name="Ivanova N."/>
            <person name="Mikhailova N."/>
            <person name="Pati A."/>
            <person name="Chen A."/>
            <person name="Palaniappan K."/>
            <person name="Land M."/>
            <person name="Hauser L."/>
            <person name="Chang Y.J."/>
            <person name="Jeffries C.D."/>
            <person name="Rohde M."/>
            <person name="Spring S."/>
            <person name="Goker M."/>
            <person name="Wirth R."/>
            <person name="Woyke T."/>
            <person name="Bristow J."/>
            <person name="Eisen J.A."/>
            <person name="Markowitz V."/>
            <person name="Hugenholtz P."/>
            <person name="Klenk H.P."/>
            <person name="Kyrpides N.C."/>
        </authorList>
    </citation>
    <scope>NUCLEOTIDE SEQUENCE [LARGE SCALE GENOMIC DNA]</scope>
    <source>
        <strain evidence="4">DSM 14429 / JCM 11212 / NBRC 100878 / IC-017</strain>
    </source>
</reference>
<dbReference type="CAZy" id="GT4">
    <property type="family name" value="Glycosyltransferase Family 4"/>
</dbReference>
<protein>
    <submittedName>
        <fullName evidence="3">Glycosyl transferase group 1</fullName>
    </submittedName>
</protein>
<dbReference type="GeneID" id="9751341"/>
<sequence length="417" mass="47757">MAKPVIGVIMYQTSNSKGQELVAQRMVKWFLRLGYEAYLITSIYHDGNEVVRRRAVETSLEGYVFQEKDPAIGLPTIRVDSYVARWPPRRIMFKNFVDVLRRISENFNVNSLITHSTLWNGPEDTAKYVMWRRMLTTFGLENSNVFFGHMSHYQPPDPTRYDVVERTYRLAWNHMAFPEIFKAANLILCVTPLEGEEMIRMGARPEQIYVFPGGIDDDEVADLNAVDSSDFRVKYRIPDDVKIVAYLGTVEERKNPLAVVRVAKMLRHRRDVHFVIAGKPGDQWDEVVSEARGLSNVTLTGELSVEDKKKLIKEAYVNIIMSKMEALGLTQLEFMYGGVPVITSAVYGQKWVVRNGVDGIHVNGPDDVEGAAKAVERLLDHPEERDRMSRNARERASQLLMSKLVKELAVKIEEYLR</sequence>
<name>E1QU27_VULDI</name>
<dbReference type="EMBL" id="CP002100">
    <property type="protein sequence ID" value="ADN49824.1"/>
    <property type="molecule type" value="Genomic_DNA"/>
</dbReference>
<evidence type="ECO:0000313" key="4">
    <source>
        <dbReference type="Proteomes" id="UP000006681"/>
    </source>
</evidence>
<feature type="domain" description="Glycosyl transferase family 1" evidence="2">
    <location>
        <begin position="230"/>
        <end position="395"/>
    </location>
</feature>
<evidence type="ECO:0000313" key="3">
    <source>
        <dbReference type="EMBL" id="ADN49824.1"/>
    </source>
</evidence>
<dbReference type="GO" id="GO:0016757">
    <property type="term" value="F:glycosyltransferase activity"/>
    <property type="evidence" value="ECO:0007669"/>
    <property type="project" value="InterPro"/>
</dbReference>
<reference evidence="4" key="2">
    <citation type="journal article" date="2010" name="Stand. Genomic Sci.">
        <title>Complete genome sequence of Vulcanisaeta distributa type strain (IC-017T).</title>
        <authorList>
            <person name="Mavromatis K."/>
            <person name="Sikorski J."/>
            <person name="Pabst E."/>
            <person name="Teshima H."/>
            <person name="Lapidus A."/>
            <person name="Lucas S."/>
            <person name="Nolan M."/>
            <person name="Glavina Del Rio T."/>
            <person name="Cheng J."/>
            <person name="Bruce D."/>
            <person name="Goodwin L."/>
            <person name="Pitluck S."/>
            <person name="Liolios K."/>
            <person name="Ivanova N."/>
            <person name="Mikhailova N."/>
            <person name="Pati A."/>
            <person name="Chen A."/>
            <person name="Palaniappan K."/>
            <person name="Land M."/>
            <person name="Hauser L."/>
            <person name="Chang Y."/>
            <person name="Jeffries C."/>
            <person name="Rohde M."/>
            <person name="Spring S."/>
            <person name="Goker M."/>
            <person name="Wirth R."/>
            <person name="Woyke T."/>
            <person name="Bristow J."/>
            <person name="Eisen J."/>
            <person name="Markowitz V."/>
            <person name="Hugenholtz P."/>
            <person name="Klenk H."/>
            <person name="Kyrpides N."/>
        </authorList>
    </citation>
    <scope>NUCLEOTIDE SEQUENCE [LARGE SCALE GENOMIC DNA]</scope>
    <source>
        <strain evidence="4">DSM 14429 / JCM 11212 / NBRC 100878 / IC-017</strain>
    </source>
</reference>
<dbReference type="InterPro" id="IPR001296">
    <property type="entry name" value="Glyco_trans_1"/>
</dbReference>
<accession>E1QU27</accession>
<dbReference type="Pfam" id="PF00534">
    <property type="entry name" value="Glycos_transf_1"/>
    <property type="match status" value="1"/>
</dbReference>
<dbReference type="HOGENOM" id="CLU_056884_0_0_2"/>
<dbReference type="PANTHER" id="PTHR46401:SF2">
    <property type="entry name" value="GLYCOSYLTRANSFERASE WBBK-RELATED"/>
    <property type="match status" value="1"/>
</dbReference>
<dbReference type="STRING" id="572478.Vdis_0423"/>
<keyword evidence="1 3" id="KW-0808">Transferase</keyword>